<evidence type="ECO:0000313" key="1">
    <source>
        <dbReference type="EMBL" id="KEQ43162.1"/>
    </source>
</evidence>
<evidence type="ECO:0000313" key="2">
    <source>
        <dbReference type="Proteomes" id="UP000028030"/>
    </source>
</evidence>
<dbReference type="EMBL" id="JPFW01000001">
    <property type="protein sequence ID" value="KEQ43162.1"/>
    <property type="molecule type" value="Genomic_DNA"/>
</dbReference>
<comment type="caution">
    <text evidence="1">The sequence shown here is derived from an EMBL/GenBank/DDBJ whole genome shotgun (WGS) entry which is preliminary data.</text>
</comment>
<proteinExistence type="predicted"/>
<dbReference type="PATRIC" id="fig|28037.97.peg.34"/>
<name>A0A081QJN9_STRMT</name>
<gene>
    <name evidence="1" type="ORF">SK642_0037</name>
</gene>
<dbReference type="RefSeq" id="WP_033682868.1">
    <property type="nucleotide sequence ID" value="NZ_JPFW01000001.1"/>
</dbReference>
<dbReference type="Proteomes" id="UP000028030">
    <property type="component" value="Unassembled WGS sequence"/>
</dbReference>
<accession>A0A081QJN9</accession>
<organism evidence="1 2">
    <name type="scientific">Streptococcus mitis</name>
    <dbReference type="NCBI Taxonomy" id="28037"/>
    <lineage>
        <taxon>Bacteria</taxon>
        <taxon>Bacillati</taxon>
        <taxon>Bacillota</taxon>
        <taxon>Bacilli</taxon>
        <taxon>Lactobacillales</taxon>
        <taxon>Streptococcaceae</taxon>
        <taxon>Streptococcus</taxon>
        <taxon>Streptococcus mitis group</taxon>
    </lineage>
</organism>
<dbReference type="AlphaFoldDB" id="A0A081QJN9"/>
<reference evidence="1 2" key="1">
    <citation type="submission" date="2014-05" db="EMBL/GenBank/DDBJ databases">
        <authorList>
            <person name="Daugherty S.C."/>
            <person name="Tallon L.J."/>
            <person name="Sadzewicz L."/>
            <person name="Kilian M."/>
            <person name="Tettelin H."/>
        </authorList>
    </citation>
    <scope>NUCLEOTIDE SEQUENCE [LARGE SCALE GENOMIC DNA]</scope>
    <source>
        <strain evidence="1 2">SK642</strain>
    </source>
</reference>
<dbReference type="OrthoDB" id="2237195at2"/>
<dbReference type="NCBIfam" id="TIGR03949">
    <property type="entry name" value="bact_IIb_cerein"/>
    <property type="match status" value="1"/>
</dbReference>
<sequence length="58" mass="6459">MTNFDKMEQNFVALTEEELMDVDGGIAWEVVSLGIAISWGIYQAGEAAGKTFYYITHP</sequence>
<protein>
    <submittedName>
        <fullName evidence="1">Class IIb bacteriocin, lactobin A/cerein 7B family protein</fullName>
    </submittedName>
</protein>
<dbReference type="InterPro" id="IPR023991">
    <property type="entry name" value="Bacteriocin_IIb_lactobn/cerein"/>
</dbReference>